<dbReference type="EMBL" id="GBHO01022395">
    <property type="protein sequence ID" value="JAG21209.1"/>
    <property type="molecule type" value="Transcribed_RNA"/>
</dbReference>
<feature type="domain" description="Dynein heavy chain AAA module D4" evidence="15">
    <location>
        <begin position="946"/>
        <end position="1115"/>
    </location>
</feature>
<keyword evidence="6" id="KW-0547">Nucleotide-binding</keyword>
<evidence type="ECO:0000256" key="10">
    <source>
        <dbReference type="ARBA" id="ARBA00023069"/>
    </source>
</evidence>
<evidence type="ECO:0000256" key="1">
    <source>
        <dbReference type="ARBA" id="ARBA00004430"/>
    </source>
</evidence>
<keyword evidence="12" id="KW-0206">Cytoskeleton</keyword>
<evidence type="ECO:0000313" key="18">
    <source>
        <dbReference type="EMBL" id="JAG21209.1"/>
    </source>
</evidence>
<dbReference type="GO" id="GO:0005858">
    <property type="term" value="C:axonemal dynein complex"/>
    <property type="evidence" value="ECO:0007669"/>
    <property type="project" value="TreeGrafter"/>
</dbReference>
<dbReference type="GO" id="GO:0005524">
    <property type="term" value="F:ATP binding"/>
    <property type="evidence" value="ECO:0007669"/>
    <property type="project" value="UniProtKB-KW"/>
</dbReference>
<gene>
    <name evidence="18" type="primary">Dnahc8_2</name>
    <name evidence="19" type="synonym">Dnahc8_1</name>
    <name evidence="18" type="ORF">CM83_28256</name>
    <name evidence="19" type="ORF">CM83_28260</name>
</gene>
<dbReference type="GO" id="GO:0051959">
    <property type="term" value="F:dynein light intermediate chain binding"/>
    <property type="evidence" value="ECO:0007669"/>
    <property type="project" value="InterPro"/>
</dbReference>
<dbReference type="GO" id="GO:0005874">
    <property type="term" value="C:microtubule"/>
    <property type="evidence" value="ECO:0007669"/>
    <property type="project" value="UniProtKB-KW"/>
</dbReference>
<dbReference type="InterPro" id="IPR024317">
    <property type="entry name" value="Dynein_heavy_chain_D4_dom"/>
</dbReference>
<proteinExistence type="inferred from homology"/>
<dbReference type="Pfam" id="PF12774">
    <property type="entry name" value="AAA_6"/>
    <property type="match status" value="1"/>
</dbReference>
<dbReference type="PANTHER" id="PTHR46532:SF4">
    <property type="entry name" value="AAA+ ATPASE DOMAIN-CONTAINING PROTEIN"/>
    <property type="match status" value="1"/>
</dbReference>
<protein>
    <submittedName>
        <fullName evidence="18">Dynein heavy chain 8, axonemal</fullName>
    </submittedName>
</protein>
<dbReference type="Pfam" id="PF17857">
    <property type="entry name" value="AAA_lid_1"/>
    <property type="match status" value="1"/>
</dbReference>
<evidence type="ECO:0000256" key="13">
    <source>
        <dbReference type="ARBA" id="ARBA00023273"/>
    </source>
</evidence>
<evidence type="ECO:0000256" key="11">
    <source>
        <dbReference type="ARBA" id="ARBA00023175"/>
    </source>
</evidence>
<evidence type="ECO:0000256" key="5">
    <source>
        <dbReference type="ARBA" id="ARBA00022737"/>
    </source>
</evidence>
<comment type="subcellular location">
    <subcellularLocation>
        <location evidence="1">Cytoplasm</location>
        <location evidence="1">Cytoskeleton</location>
        <location evidence="1">Cilium axoneme</location>
    </subcellularLocation>
</comment>
<dbReference type="FunFam" id="1.20.920.30:FF:000004">
    <property type="entry name" value="Dynein axonemal heavy chain 5"/>
    <property type="match status" value="1"/>
</dbReference>
<feature type="domain" description="Dynein heavy chain 3 AAA+ lid" evidence="17">
    <location>
        <begin position="778"/>
        <end position="863"/>
    </location>
</feature>
<comment type="similarity">
    <text evidence="2">Belongs to the dynein heavy chain family.</text>
</comment>
<evidence type="ECO:0000259" key="14">
    <source>
        <dbReference type="Pfam" id="PF12774"/>
    </source>
</evidence>
<dbReference type="EMBL" id="GBHO01022394">
    <property type="protein sequence ID" value="JAG21210.1"/>
    <property type="molecule type" value="Transcribed_RNA"/>
</dbReference>
<dbReference type="Gene3D" id="1.10.8.710">
    <property type="match status" value="1"/>
</dbReference>
<evidence type="ECO:0000259" key="15">
    <source>
        <dbReference type="Pfam" id="PF12780"/>
    </source>
</evidence>
<dbReference type="GO" id="GO:0007018">
    <property type="term" value="P:microtubule-based movement"/>
    <property type="evidence" value="ECO:0007669"/>
    <property type="project" value="InterPro"/>
</dbReference>
<feature type="non-terminal residue" evidence="18">
    <location>
        <position position="1"/>
    </location>
</feature>
<evidence type="ECO:0000256" key="4">
    <source>
        <dbReference type="ARBA" id="ARBA00022701"/>
    </source>
</evidence>
<dbReference type="PANTHER" id="PTHR46532">
    <property type="entry name" value="MALE FERTILITY FACTOR KL5"/>
    <property type="match status" value="1"/>
</dbReference>
<dbReference type="FunFam" id="3.40.50.300:FF:001080">
    <property type="entry name" value="Dynein, axonemal, heavy chain 5"/>
    <property type="match status" value="1"/>
</dbReference>
<reference evidence="18" key="1">
    <citation type="journal article" date="2014" name="PLoS ONE">
        <title>Transcriptome-Based Identification of ABC Transporters in the Western Tarnished Plant Bug Lygus hesperus.</title>
        <authorList>
            <person name="Hull J.J."/>
            <person name="Chaney K."/>
            <person name="Geib S.M."/>
            <person name="Fabrick J.A."/>
            <person name="Brent C.S."/>
            <person name="Walsh D."/>
            <person name="Lavine L.C."/>
        </authorList>
    </citation>
    <scope>NUCLEOTIDE SEQUENCE</scope>
</reference>
<dbReference type="InterPro" id="IPR041589">
    <property type="entry name" value="DNAH3_AAA_lid_1"/>
</dbReference>
<dbReference type="FunFam" id="3.40.50.300:FF:001221">
    <property type="entry name" value="Axonemal dynein heavy chain 8"/>
    <property type="match status" value="1"/>
</dbReference>
<sequence>KDMGKSLGKYVVVLNCSDQMDVRALARVFKGLAQSGSWGCFDEFNRIELPVLSVAAQQISILLMARKEKATHFVFSDGDRMKLDPEFGIFITMNPGYAGRQELPENLKINFRSVAMMVPDRQIIMRVKLAACGFRDNQVLARKFFVLYKLCEEQLSKQVHYDFGLRNILSVLRTLGAQKRANPVETEDTTLMRVLRDMNVSKLVDEDEPLFVSLIEDLFVGLKLTSSFYKDMQAAIESTCQEMILTNYPYWNLKVIQLYETSLVRHGLMTMGPTGTGKTTCIRTLLTSFTKNGRTHKEMRMNPKAITAPQMFGRLDVATNDWTDGIFSTLWRRALKIKKDEHVWIVLDGPVDAVWIENLNSVLDDNKLLTLANGDRLPMAVNSKLVFEPDNVDNASPATVSRMGMVFLSSSVLPWAPILDGWLKKRKPYERNVWRPIFDKIYQDAYECVSQTLAPKMRILEAIYIRQTCDLLDGFIPKPGVPGHEAKTYSSEYLERTLLMAIMWSLGAVLELDDRAKLESLVLNHKSKLKWPVIKGDESIFEFLVNTDGQWLHWNNRVEDYVYPTDSVPEYATILVPNVDNVRTNYLIDTISKQKKAVLLIGEQGTAKTVMIKGYMSKYNPEVHLQKALNFSSATTPNMFQRIIESYVDKRVGFIFGPPYNRSMTVFIDDINMPVVNSWGDQETNEIVRQLMEAGGFYNLEKPGEFNTIQDLQFVAAMIHPGGGRNDIPHRLKRQFNVFNCTLPSNKSMDKIFHVLGEGYFCSTRFRKEVVTFIPFLIPLTRRLWQRTKTKMLPTPAKFHYVFNLRDLSRIWEGLLTIKGPECEDQEKVLKLWKHECERVLADRFTTEADKEWFSNSIVAAVEEFIQVPISQGKIPYLRKPVPFSVRECFFVDFLRDAPEPTGEDDSAEALEAPKVYEEVPSWSFLKEKLYFYMDAYNETVKGTKMDMVFFHDAMVHLMIISRIIRTARGSALLVGVGGSGKQTLTKLATFIAGYTSHQIILTRIYGVNNFMEDLKHLYRVAGGKCHGITFIFTDNDIKDEAFLEFLNNILSSGEVANLFTKEENDSMCNDLVMIMKKMYPKRSPTLESLYDFFIQQSRKNLHVVLCFSPVSEKF</sequence>
<keyword evidence="9" id="KW-0175">Coiled coil</keyword>
<dbReference type="Gene3D" id="1.10.472.130">
    <property type="match status" value="1"/>
</dbReference>
<dbReference type="Gene3D" id="1.20.920.30">
    <property type="match status" value="1"/>
</dbReference>
<feature type="domain" description="Dynein heavy chain AAA 5 extension" evidence="16">
    <location>
        <begin position="435"/>
        <end position="556"/>
    </location>
</feature>
<name>A0A0A9XMM9_LYGHE</name>
<dbReference type="SUPFAM" id="SSF52540">
    <property type="entry name" value="P-loop containing nucleoside triphosphate hydrolases"/>
    <property type="match status" value="4"/>
</dbReference>
<dbReference type="Gene3D" id="3.40.50.300">
    <property type="entry name" value="P-loop containing nucleotide triphosphate hydrolases"/>
    <property type="match status" value="3"/>
</dbReference>
<evidence type="ECO:0000256" key="7">
    <source>
        <dbReference type="ARBA" id="ARBA00022840"/>
    </source>
</evidence>
<reference evidence="18" key="2">
    <citation type="submission" date="2014-07" db="EMBL/GenBank/DDBJ databases">
        <authorList>
            <person name="Hull J."/>
        </authorList>
    </citation>
    <scope>NUCLEOTIDE SEQUENCE</scope>
</reference>
<evidence type="ECO:0000313" key="19">
    <source>
        <dbReference type="EMBL" id="JAG21210.1"/>
    </source>
</evidence>
<evidence type="ECO:0000256" key="12">
    <source>
        <dbReference type="ARBA" id="ARBA00023212"/>
    </source>
</evidence>
<feature type="domain" description="Dynein heavy chain hydrolytic ATP-binding dynein motor region" evidence="14">
    <location>
        <begin position="1"/>
        <end position="279"/>
    </location>
</feature>
<dbReference type="Pfam" id="PF17852">
    <property type="entry name" value="Dynein_AAA_lid"/>
    <property type="match status" value="1"/>
</dbReference>
<evidence type="ECO:0000259" key="17">
    <source>
        <dbReference type="Pfam" id="PF17857"/>
    </source>
</evidence>
<dbReference type="GO" id="GO:0045505">
    <property type="term" value="F:dynein intermediate chain binding"/>
    <property type="evidence" value="ECO:0007669"/>
    <property type="project" value="InterPro"/>
</dbReference>
<evidence type="ECO:0000259" key="16">
    <source>
        <dbReference type="Pfam" id="PF17852"/>
    </source>
</evidence>
<accession>A0A0A9XMM9</accession>
<keyword evidence="5" id="KW-0677">Repeat</keyword>
<dbReference type="InterPro" id="IPR035699">
    <property type="entry name" value="AAA_6"/>
</dbReference>
<keyword evidence="11" id="KW-0505">Motor protein</keyword>
<dbReference type="FunFam" id="1.10.8.710:FF:000003">
    <property type="entry name" value="Dynein axonemal heavy chain 5"/>
    <property type="match status" value="1"/>
</dbReference>
<keyword evidence="10" id="KW-0969">Cilium</keyword>
<evidence type="ECO:0000256" key="8">
    <source>
        <dbReference type="ARBA" id="ARBA00023017"/>
    </source>
</evidence>
<keyword evidence="13" id="KW-0966">Cell projection</keyword>
<dbReference type="Pfam" id="PF12780">
    <property type="entry name" value="AAA_8"/>
    <property type="match status" value="1"/>
</dbReference>
<dbReference type="Pfam" id="PF12775">
    <property type="entry name" value="AAA_7"/>
    <property type="match status" value="1"/>
</dbReference>
<dbReference type="InterPro" id="IPR043157">
    <property type="entry name" value="Dynein_AAA1S"/>
</dbReference>
<dbReference type="AlphaFoldDB" id="A0A0A9XMM9"/>
<evidence type="ECO:0000256" key="3">
    <source>
        <dbReference type="ARBA" id="ARBA00022490"/>
    </source>
</evidence>
<keyword evidence="4" id="KW-0493">Microtubule</keyword>
<evidence type="ECO:0000256" key="2">
    <source>
        <dbReference type="ARBA" id="ARBA00008887"/>
    </source>
</evidence>
<evidence type="ECO:0000256" key="6">
    <source>
        <dbReference type="ARBA" id="ARBA00022741"/>
    </source>
</evidence>
<dbReference type="InterPro" id="IPR041466">
    <property type="entry name" value="Dynein_AAA5_ext"/>
</dbReference>
<dbReference type="InterPro" id="IPR026983">
    <property type="entry name" value="DHC"/>
</dbReference>
<keyword evidence="3" id="KW-0963">Cytoplasm</keyword>
<evidence type="ECO:0000256" key="9">
    <source>
        <dbReference type="ARBA" id="ARBA00023054"/>
    </source>
</evidence>
<keyword evidence="7" id="KW-0067">ATP-binding</keyword>
<dbReference type="InterPro" id="IPR027417">
    <property type="entry name" value="P-loop_NTPase"/>
</dbReference>
<keyword evidence="8" id="KW-0243">Dynein</keyword>
<organism evidence="18">
    <name type="scientific">Lygus hesperus</name>
    <name type="common">Western plant bug</name>
    <dbReference type="NCBI Taxonomy" id="30085"/>
    <lineage>
        <taxon>Eukaryota</taxon>
        <taxon>Metazoa</taxon>
        <taxon>Ecdysozoa</taxon>
        <taxon>Arthropoda</taxon>
        <taxon>Hexapoda</taxon>
        <taxon>Insecta</taxon>
        <taxon>Pterygota</taxon>
        <taxon>Neoptera</taxon>
        <taxon>Paraneoptera</taxon>
        <taxon>Hemiptera</taxon>
        <taxon>Heteroptera</taxon>
        <taxon>Panheteroptera</taxon>
        <taxon>Cimicomorpha</taxon>
        <taxon>Miridae</taxon>
        <taxon>Mirini</taxon>
        <taxon>Lygus</taxon>
    </lineage>
</organism>